<dbReference type="Proteomes" id="UP001054902">
    <property type="component" value="Unassembled WGS sequence"/>
</dbReference>
<evidence type="ECO:0000256" key="3">
    <source>
        <dbReference type="ARBA" id="ARBA00023242"/>
    </source>
</evidence>
<proteinExistence type="predicted"/>
<dbReference type="GO" id="GO:0006397">
    <property type="term" value="P:mRNA processing"/>
    <property type="evidence" value="ECO:0007669"/>
    <property type="project" value="UniProtKB-KW"/>
</dbReference>
<comment type="caution">
    <text evidence="7">The sequence shown here is derived from an EMBL/GenBank/DDBJ whole genome shotgun (WGS) entry which is preliminary data.</text>
</comment>
<dbReference type="Gene3D" id="1.25.10.10">
    <property type="entry name" value="Leucine-rich Repeat Variant"/>
    <property type="match status" value="1"/>
</dbReference>
<feature type="domain" description="Symplekin/Pta1 N-terminal" evidence="5">
    <location>
        <begin position="227"/>
        <end position="356"/>
    </location>
</feature>
<dbReference type="EMBL" id="BLLK01000069">
    <property type="protein sequence ID" value="GFH59879.1"/>
    <property type="molecule type" value="Genomic_DNA"/>
</dbReference>
<evidence type="ECO:0000259" key="6">
    <source>
        <dbReference type="Pfam" id="PF12295"/>
    </source>
</evidence>
<dbReference type="PANTHER" id="PTHR15245">
    <property type="entry name" value="SYMPLEKIN-RELATED"/>
    <property type="match status" value="1"/>
</dbReference>
<evidence type="ECO:0000256" key="1">
    <source>
        <dbReference type="ARBA" id="ARBA00004123"/>
    </source>
</evidence>
<dbReference type="Pfam" id="PF12295">
    <property type="entry name" value="Symplekin_C"/>
    <property type="match status" value="1"/>
</dbReference>
<dbReference type="PANTHER" id="PTHR15245:SF20">
    <property type="entry name" value="SYMPLEKIN"/>
    <property type="match status" value="1"/>
</dbReference>
<dbReference type="Pfam" id="PF11935">
    <property type="entry name" value="SYMPK_PTA1_N"/>
    <property type="match status" value="1"/>
</dbReference>
<evidence type="ECO:0000256" key="4">
    <source>
        <dbReference type="SAM" id="MobiDB-lite"/>
    </source>
</evidence>
<feature type="region of interest" description="Disordered" evidence="4">
    <location>
        <begin position="1"/>
        <end position="35"/>
    </location>
</feature>
<evidence type="ECO:0000256" key="2">
    <source>
        <dbReference type="ARBA" id="ARBA00022664"/>
    </source>
</evidence>
<name>A0AAD3DC22_9STRA</name>
<dbReference type="InterPro" id="IPR011989">
    <property type="entry name" value="ARM-like"/>
</dbReference>
<feature type="domain" description="Symplekin C-terminal" evidence="6">
    <location>
        <begin position="1212"/>
        <end position="1409"/>
    </location>
</feature>
<evidence type="ECO:0000259" key="5">
    <source>
        <dbReference type="Pfam" id="PF11935"/>
    </source>
</evidence>
<dbReference type="GO" id="GO:0005847">
    <property type="term" value="C:mRNA cleavage and polyadenylation specificity factor complex"/>
    <property type="evidence" value="ECO:0007669"/>
    <property type="project" value="TreeGrafter"/>
</dbReference>
<evidence type="ECO:0008006" key="9">
    <source>
        <dbReference type="Google" id="ProtNLM"/>
    </source>
</evidence>
<keyword evidence="8" id="KW-1185">Reference proteome</keyword>
<dbReference type="InterPro" id="IPR032460">
    <property type="entry name" value="Symplekin/Pta1_N"/>
</dbReference>
<protein>
    <recommendedName>
        <fullName evidence="9">Symplekin</fullName>
    </recommendedName>
</protein>
<comment type="subcellular location">
    <subcellularLocation>
        <location evidence="1">Nucleus</location>
    </subcellularLocation>
</comment>
<dbReference type="InterPro" id="IPR022075">
    <property type="entry name" value="Symplekin_C"/>
</dbReference>
<dbReference type="InterPro" id="IPR021850">
    <property type="entry name" value="Symplekin/Pta1"/>
</dbReference>
<keyword evidence="2" id="KW-0507">mRNA processing</keyword>
<feature type="compositionally biased region" description="Polar residues" evidence="4">
    <location>
        <begin position="19"/>
        <end position="35"/>
    </location>
</feature>
<gene>
    <name evidence="7" type="ORF">CTEN210_16355</name>
</gene>
<accession>A0AAD3DC22</accession>
<sequence>MKRNNRLSLDPLQDDDDYSQASSTSSLEDIDEPTQQIDPLTQALDDLESRAISSLNEFKEHSGTRTGQEDIHSELKLVLRPLVEIAAHTGPTIAREKWRQSFRNSIDEALAEVHKRLNEELIYPVLIDVAQSDFLSAKRSAALSFFFGLYKELKSNGSWLDYNELGDRNRKRIAGNLYGNEVVNKMQMRQRMSDKVKREALLLKYWVTGSTACTVPGAFTDVNADGAIASRAVISSSAVIRPALRHVSDRIREADDQGALRLFGPVMKMISGVLKRFFNSQTQGSEKSIDALKSACVKFLEIVVLSFSSRAQPDAGGRRKPVVSSEDFALEDLPMGHPVITRQALEEIGEDAFTVLRGLTLIGGQVKVDGGVVSDVRMSLGLDANGQGSMPNLEIIGILRPAALSYLEVESTLNQKVTEDDPFPKVDRADLEIDFSLNQKSYALTINAVSMLATNRPTFFADSTTCLAKRAMDPPTVENSAMSKSAVMSVNSHLRASCLTLLRNALSVTSGSSDILHKALSSDSCNMKTQADKALRMARQAASLKTASRKDRNRAALEYTWEGGTNDTTGSKRKRAGEDKLEQMRAAKAARGLGNGIQLPKSMTEACDLILLNLSNLPSSRAAAALGDKKSKMQKEQKRSRPFTLDYFIDAIITNGGSLVSDESKWYGRDGGDAWVMDISALISEDEAERDSDDPMTGEGKKNAPIPVSFTLDTKIASAAESFKNGSSNDDAKLYKEQCDSATADAFERILKKSRSVRDPSVADFGNQIAARMAWTLKKLEPQHDLKTCSENAIESAKFVVQKVEDKDFGKNLSVEKLPDFAEEYPLVSSALQFDLETNVQYSTEAENESVIPKPSSSLTQRLLNEAFTCNSDDQEELKRNNEKFEKALELYICSVLKACEDTNEKPLDNHKKKIASTAASTLSKDLNTLPCMTQKSLELSSLLCDIDGISKKAAEVSRKGSNQNIATAAATNAAKAAAEKRAKSILLALRDAAFQRSKPEARLHAVNCAVGIASGRLPASQSVEDMALKLVMNVLYPKSTDLASQVVAAAKQELERAALYAIENNRKINDANEEAMSKRGEQQLNPSQPTSDVEKQALDFVKKPANLFMALCIREPAIIKELMTYSCREGADVLVKSIRNNMPKLARAASKKYGAAKIALQVAELADKSETPLLLSFLDNLTPANSSPPGEDLIEACISIQNNRLEDGEKDPRFIIPVVSGMTRADLVKRLPEFIAAEDNVFMSSLFRMSERLNRQALSFREEVQDNPLLGMTLCEQLVYLHNLDFAAAELPQKRYLQSITMCLEQTDIYSDRIVMAALDHMSAVFLQEDSLPLGYMRTVIVTCSKHETLHSWICSELLPRLVQGKIYNDRRQWEGWMRCAKMLESGDGGAGSINAINQLPKEQYDAYRSRYPAA</sequence>
<keyword evidence="3" id="KW-0539">Nucleus</keyword>
<evidence type="ECO:0000313" key="8">
    <source>
        <dbReference type="Proteomes" id="UP001054902"/>
    </source>
</evidence>
<evidence type="ECO:0000313" key="7">
    <source>
        <dbReference type="EMBL" id="GFH59879.1"/>
    </source>
</evidence>
<reference evidence="7 8" key="1">
    <citation type="journal article" date="2021" name="Sci. Rep.">
        <title>The genome of the diatom Chaetoceros tenuissimus carries an ancient integrated fragment of an extant virus.</title>
        <authorList>
            <person name="Hongo Y."/>
            <person name="Kimura K."/>
            <person name="Takaki Y."/>
            <person name="Yoshida Y."/>
            <person name="Baba S."/>
            <person name="Kobayashi G."/>
            <person name="Nagasaki K."/>
            <person name="Hano T."/>
            <person name="Tomaru Y."/>
        </authorList>
    </citation>
    <scope>NUCLEOTIDE SEQUENCE [LARGE SCALE GENOMIC DNA]</scope>
    <source>
        <strain evidence="7 8">NIES-3715</strain>
    </source>
</reference>
<organism evidence="7 8">
    <name type="scientific">Chaetoceros tenuissimus</name>
    <dbReference type="NCBI Taxonomy" id="426638"/>
    <lineage>
        <taxon>Eukaryota</taxon>
        <taxon>Sar</taxon>
        <taxon>Stramenopiles</taxon>
        <taxon>Ochrophyta</taxon>
        <taxon>Bacillariophyta</taxon>
        <taxon>Coscinodiscophyceae</taxon>
        <taxon>Chaetocerotophycidae</taxon>
        <taxon>Chaetocerotales</taxon>
        <taxon>Chaetocerotaceae</taxon>
        <taxon>Chaetoceros</taxon>
    </lineage>
</organism>